<dbReference type="InterPro" id="IPR018289">
    <property type="entry name" value="MULE_transposase_dom"/>
</dbReference>
<protein>
    <submittedName>
        <fullName evidence="2">5573_t:CDS:1</fullName>
    </submittedName>
</protein>
<reference evidence="2" key="1">
    <citation type="submission" date="2021-06" db="EMBL/GenBank/DDBJ databases">
        <authorList>
            <person name="Kallberg Y."/>
            <person name="Tangrot J."/>
            <person name="Rosling A."/>
        </authorList>
    </citation>
    <scope>NUCLEOTIDE SEQUENCE</scope>
    <source>
        <strain evidence="2">FL966</strain>
    </source>
</reference>
<proteinExistence type="predicted"/>
<organism evidence="2 3">
    <name type="scientific">Cetraspora pellucida</name>
    <dbReference type="NCBI Taxonomy" id="1433469"/>
    <lineage>
        <taxon>Eukaryota</taxon>
        <taxon>Fungi</taxon>
        <taxon>Fungi incertae sedis</taxon>
        <taxon>Mucoromycota</taxon>
        <taxon>Glomeromycotina</taxon>
        <taxon>Glomeromycetes</taxon>
        <taxon>Diversisporales</taxon>
        <taxon>Gigasporaceae</taxon>
        <taxon>Cetraspora</taxon>
    </lineage>
</organism>
<evidence type="ECO:0000313" key="3">
    <source>
        <dbReference type="Proteomes" id="UP000789759"/>
    </source>
</evidence>
<dbReference type="EMBL" id="CAJVQA010017045">
    <property type="protein sequence ID" value="CAG8746556.1"/>
    <property type="molecule type" value="Genomic_DNA"/>
</dbReference>
<name>A0A9N9IR07_9GLOM</name>
<dbReference type="Pfam" id="PF10551">
    <property type="entry name" value="MULE"/>
    <property type="match status" value="1"/>
</dbReference>
<dbReference type="OrthoDB" id="2424309at2759"/>
<evidence type="ECO:0000313" key="2">
    <source>
        <dbReference type="EMBL" id="CAG8746556.1"/>
    </source>
</evidence>
<feature type="domain" description="MULE transposase" evidence="1">
    <location>
        <begin position="2"/>
        <end position="59"/>
    </location>
</feature>
<feature type="non-terminal residue" evidence="2">
    <location>
        <position position="172"/>
    </location>
</feature>
<dbReference type="Proteomes" id="UP000789759">
    <property type="component" value="Unassembled WGS sequence"/>
</dbReference>
<sequence>MFVGFNCNCHNILLVQALLPNENTESYVWMFKEILKATDEQSAVIITDTDSTIDSTVCQNSLASNYENFIEAFYICRNSLTKETFERRFEDLHQNFPGTKKILMPIILQKQRNEINQSVYYKVSKLLDDDIKRLCSNNQKIEISDALVADIQQILLKELIHLVEELNNVIEV</sequence>
<keyword evidence="3" id="KW-1185">Reference proteome</keyword>
<accession>A0A9N9IR07</accession>
<evidence type="ECO:0000259" key="1">
    <source>
        <dbReference type="Pfam" id="PF10551"/>
    </source>
</evidence>
<comment type="caution">
    <text evidence="2">The sequence shown here is derived from an EMBL/GenBank/DDBJ whole genome shotgun (WGS) entry which is preliminary data.</text>
</comment>
<gene>
    <name evidence="2" type="ORF">CPELLU_LOCUS14413</name>
</gene>
<dbReference type="AlphaFoldDB" id="A0A9N9IR07"/>